<sequence>MSTDVPPQQTRAPGTGSGVSAGSGTAAGTRLLAELRDEIVRADNKASVLVATLGIAAGLVGGLLTGHDWSPGRLGPVPATAWWLGTVSLGVALVALLLAIRPRYRKSGWRPGLPLTYFQDINQAAALGRLADALADTERDASAALLTSLTSNSLIVARKHQCVRTGLAAFGLSAVLLAFALIAG</sequence>
<name>A0ABV6V614_9ACTN</name>
<organism evidence="1 2">
    <name type="scientific">Streptacidiphilus alkalitolerans</name>
    <dbReference type="NCBI Taxonomy" id="3342712"/>
    <lineage>
        <taxon>Bacteria</taxon>
        <taxon>Bacillati</taxon>
        <taxon>Actinomycetota</taxon>
        <taxon>Actinomycetes</taxon>
        <taxon>Kitasatosporales</taxon>
        <taxon>Streptomycetaceae</taxon>
        <taxon>Streptacidiphilus</taxon>
    </lineage>
</organism>
<dbReference type="EMBL" id="JBHEZX010000003">
    <property type="protein sequence ID" value="MFC1409165.1"/>
    <property type="molecule type" value="Genomic_DNA"/>
</dbReference>
<protein>
    <submittedName>
        <fullName evidence="1">Pycsar system effector family protein</fullName>
    </submittedName>
</protein>
<keyword evidence="2" id="KW-1185">Reference proteome</keyword>
<dbReference type="Pfam" id="PF18967">
    <property type="entry name" value="PycTM"/>
    <property type="match status" value="1"/>
</dbReference>
<evidence type="ECO:0000313" key="2">
    <source>
        <dbReference type="Proteomes" id="UP001592582"/>
    </source>
</evidence>
<reference evidence="1 2" key="1">
    <citation type="submission" date="2024-09" db="EMBL/GenBank/DDBJ databases">
        <authorList>
            <person name="Lee S.D."/>
        </authorList>
    </citation>
    <scope>NUCLEOTIDE SEQUENCE [LARGE SCALE GENOMIC DNA]</scope>
    <source>
        <strain evidence="1 2">N1-1</strain>
    </source>
</reference>
<comment type="caution">
    <text evidence="1">The sequence shown here is derived from an EMBL/GenBank/DDBJ whole genome shotgun (WGS) entry which is preliminary data.</text>
</comment>
<dbReference type="Proteomes" id="UP001592582">
    <property type="component" value="Unassembled WGS sequence"/>
</dbReference>
<accession>A0ABV6V614</accession>
<evidence type="ECO:0000313" key="1">
    <source>
        <dbReference type="EMBL" id="MFC1409165.1"/>
    </source>
</evidence>
<dbReference type="InterPro" id="IPR043760">
    <property type="entry name" value="PycTM_dom"/>
</dbReference>
<gene>
    <name evidence="1" type="ORF">ACEZDG_07690</name>
</gene>
<proteinExistence type="predicted"/>